<sequence length="227" mass="25118">MDIKSVYFIGIGGIGMSALVRYFLAKGKVVAGYDRISCELTECLATEGVQIHYEENVSLIPSACLNKETTLVVWTPAVPDNHAELVYFRTNGFEIQKRAQVLGTITRSSKGLCVAGTHGKTTTSAMIAHLLYQSHIGCTAFLGGISKNYKTNLLLSNESLYTVVEADEFDRSFHWLTPYMSVITSSDPDHLDIYGTEEAYLESFEKYTTLIRPGGCLVIRKNITLQP</sequence>
<organism evidence="4">
    <name type="scientific">termite gut metagenome</name>
    <dbReference type="NCBI Taxonomy" id="433724"/>
    <lineage>
        <taxon>unclassified sequences</taxon>
        <taxon>metagenomes</taxon>
        <taxon>organismal metagenomes</taxon>
    </lineage>
</organism>
<dbReference type="InterPro" id="IPR050061">
    <property type="entry name" value="MurCDEF_pg_biosynth"/>
</dbReference>
<feature type="domain" description="Mur ligase central" evidence="3">
    <location>
        <begin position="114"/>
        <end position="220"/>
    </location>
</feature>
<proteinExistence type="predicted"/>
<feature type="domain" description="Mur ligase N-terminal catalytic" evidence="2">
    <location>
        <begin position="6"/>
        <end position="108"/>
    </location>
</feature>
<keyword evidence="1" id="KW-0812">Transmembrane</keyword>
<dbReference type="SUPFAM" id="SSF53623">
    <property type="entry name" value="MurD-like peptide ligases, catalytic domain"/>
    <property type="match status" value="1"/>
</dbReference>
<dbReference type="InterPro" id="IPR013221">
    <property type="entry name" value="Mur_ligase_cen"/>
</dbReference>
<keyword evidence="4" id="KW-0436">Ligase</keyword>
<dbReference type="EC" id="6.3.2.8" evidence="4"/>
<dbReference type="Gene3D" id="3.40.1190.10">
    <property type="entry name" value="Mur-like, catalytic domain"/>
    <property type="match status" value="1"/>
</dbReference>
<dbReference type="AlphaFoldDB" id="A0A5J4PZC2"/>
<feature type="non-terminal residue" evidence="4">
    <location>
        <position position="227"/>
    </location>
</feature>
<accession>A0A5J4PZC2</accession>
<dbReference type="InterPro" id="IPR000713">
    <property type="entry name" value="Mur_ligase_N"/>
</dbReference>
<reference evidence="4" key="1">
    <citation type="submission" date="2019-03" db="EMBL/GenBank/DDBJ databases">
        <title>Single cell metagenomics reveals metabolic interactions within the superorganism composed of flagellate Streblomastix strix and complex community of Bacteroidetes bacteria on its surface.</title>
        <authorList>
            <person name="Treitli S.C."/>
            <person name="Kolisko M."/>
            <person name="Husnik F."/>
            <person name="Keeling P."/>
            <person name="Hampl V."/>
        </authorList>
    </citation>
    <scope>NUCLEOTIDE SEQUENCE</scope>
    <source>
        <strain evidence="4">STM</strain>
    </source>
</reference>
<dbReference type="GO" id="GO:0008763">
    <property type="term" value="F:UDP-N-acetylmuramate-L-alanine ligase activity"/>
    <property type="evidence" value="ECO:0007669"/>
    <property type="project" value="UniProtKB-EC"/>
</dbReference>
<keyword evidence="1" id="KW-0472">Membrane</keyword>
<dbReference type="SUPFAM" id="SSF51984">
    <property type="entry name" value="MurCD N-terminal domain"/>
    <property type="match status" value="1"/>
</dbReference>
<protein>
    <submittedName>
        <fullName evidence="4">UDP-N-acetylmuramate--L-alanine ligase</fullName>
        <ecNumber evidence="4">6.3.2.8</ecNumber>
    </submittedName>
</protein>
<evidence type="ECO:0000256" key="1">
    <source>
        <dbReference type="SAM" id="Phobius"/>
    </source>
</evidence>
<evidence type="ECO:0000259" key="2">
    <source>
        <dbReference type="Pfam" id="PF01225"/>
    </source>
</evidence>
<comment type="caution">
    <text evidence="4">The sequence shown here is derived from an EMBL/GenBank/DDBJ whole genome shotgun (WGS) entry which is preliminary data.</text>
</comment>
<dbReference type="Gene3D" id="3.40.50.720">
    <property type="entry name" value="NAD(P)-binding Rossmann-like Domain"/>
    <property type="match status" value="1"/>
</dbReference>
<dbReference type="InterPro" id="IPR036565">
    <property type="entry name" value="Mur-like_cat_sf"/>
</dbReference>
<dbReference type="PANTHER" id="PTHR43445">
    <property type="entry name" value="UDP-N-ACETYLMURAMATE--L-ALANINE LIGASE-RELATED"/>
    <property type="match status" value="1"/>
</dbReference>
<evidence type="ECO:0000313" key="4">
    <source>
        <dbReference type="EMBL" id="KAA6314210.1"/>
    </source>
</evidence>
<dbReference type="EMBL" id="SNRY01005746">
    <property type="protein sequence ID" value="KAA6314210.1"/>
    <property type="molecule type" value="Genomic_DNA"/>
</dbReference>
<evidence type="ECO:0000259" key="3">
    <source>
        <dbReference type="Pfam" id="PF08245"/>
    </source>
</evidence>
<name>A0A5J4PZC2_9ZZZZ</name>
<gene>
    <name evidence="4" type="ORF">EZS27_035140</name>
</gene>
<dbReference type="GO" id="GO:0005524">
    <property type="term" value="F:ATP binding"/>
    <property type="evidence" value="ECO:0007669"/>
    <property type="project" value="InterPro"/>
</dbReference>
<keyword evidence="1" id="KW-1133">Transmembrane helix</keyword>
<feature type="transmembrane region" description="Helical" evidence="1">
    <location>
        <begin position="6"/>
        <end position="24"/>
    </location>
</feature>
<dbReference type="Pfam" id="PF08245">
    <property type="entry name" value="Mur_ligase_M"/>
    <property type="match status" value="1"/>
</dbReference>
<dbReference type="PANTHER" id="PTHR43445:SF3">
    <property type="entry name" value="UDP-N-ACETYLMURAMATE--L-ALANINE LIGASE"/>
    <property type="match status" value="1"/>
</dbReference>
<dbReference type="Pfam" id="PF01225">
    <property type="entry name" value="Mur_ligase"/>
    <property type="match status" value="1"/>
</dbReference>